<accession>A0ABV7N9U7</accession>
<dbReference type="EMBL" id="JBHRVU010000004">
    <property type="protein sequence ID" value="MFC3440271.1"/>
    <property type="molecule type" value="Genomic_DNA"/>
</dbReference>
<dbReference type="InterPro" id="IPR029060">
    <property type="entry name" value="PIN-like_dom_sf"/>
</dbReference>
<reference evidence="2" key="1">
    <citation type="journal article" date="2019" name="Int. J. Syst. Evol. Microbiol.">
        <title>The Global Catalogue of Microorganisms (GCM) 10K type strain sequencing project: providing services to taxonomists for standard genome sequencing and annotation.</title>
        <authorList>
            <consortium name="The Broad Institute Genomics Platform"/>
            <consortium name="The Broad Institute Genome Sequencing Center for Infectious Disease"/>
            <person name="Wu L."/>
            <person name="Ma J."/>
        </authorList>
    </citation>
    <scope>NUCLEOTIDE SEQUENCE [LARGE SCALE GENOMIC DNA]</scope>
    <source>
        <strain evidence="2">CCM 7491</strain>
    </source>
</reference>
<evidence type="ECO:0000313" key="1">
    <source>
        <dbReference type="EMBL" id="MFC3440271.1"/>
    </source>
</evidence>
<sequence>MADPQLTAALNTGRILAHPFIIGEIALGSLKNRQGVLRMLRRLPEAVLAKNHEVDTLIERVPLFSLGIGYVDAHLLTSVRLTAGAFLWTRDRRLHDIAMQMSIAWTPPHPH</sequence>
<comment type="caution">
    <text evidence="1">The sequence shown here is derived from an EMBL/GenBank/DDBJ whole genome shotgun (WGS) entry which is preliminary data.</text>
</comment>
<gene>
    <name evidence="1" type="ORF">ACFOKF_03500</name>
</gene>
<dbReference type="SUPFAM" id="SSF88723">
    <property type="entry name" value="PIN domain-like"/>
    <property type="match status" value="1"/>
</dbReference>
<proteinExistence type="predicted"/>
<name>A0ABV7N9U7_9SPHN</name>
<protein>
    <submittedName>
        <fullName evidence="1">VapC toxin family PIN domain ribonuclease</fullName>
    </submittedName>
</protein>
<evidence type="ECO:0000313" key="2">
    <source>
        <dbReference type="Proteomes" id="UP001595681"/>
    </source>
</evidence>
<organism evidence="1 2">
    <name type="scientific">Sphingobium rhizovicinum</name>
    <dbReference type="NCBI Taxonomy" id="432308"/>
    <lineage>
        <taxon>Bacteria</taxon>
        <taxon>Pseudomonadati</taxon>
        <taxon>Pseudomonadota</taxon>
        <taxon>Alphaproteobacteria</taxon>
        <taxon>Sphingomonadales</taxon>
        <taxon>Sphingomonadaceae</taxon>
        <taxon>Sphingobium</taxon>
    </lineage>
</organism>
<dbReference type="Proteomes" id="UP001595681">
    <property type="component" value="Unassembled WGS sequence"/>
</dbReference>
<keyword evidence="2" id="KW-1185">Reference proteome</keyword>
<dbReference type="RefSeq" id="WP_380793193.1">
    <property type="nucleotide sequence ID" value="NZ_JBHRVU010000004.1"/>
</dbReference>